<dbReference type="AlphaFoldDB" id="A0A2M8FEP4"/>
<dbReference type="GO" id="GO:0030246">
    <property type="term" value="F:carbohydrate binding"/>
    <property type="evidence" value="ECO:0007669"/>
    <property type="project" value="InterPro"/>
</dbReference>
<evidence type="ECO:0000259" key="2">
    <source>
        <dbReference type="Pfam" id="PF00963"/>
    </source>
</evidence>
<evidence type="ECO:0000256" key="1">
    <source>
        <dbReference type="SAM" id="Phobius"/>
    </source>
</evidence>
<protein>
    <recommendedName>
        <fullName evidence="2">Cohesin domain-containing protein</fullName>
    </recommendedName>
</protein>
<accession>A0A2M8FEP4</accession>
<dbReference type="Pfam" id="PF00963">
    <property type="entry name" value="Cohesin"/>
    <property type="match status" value="1"/>
</dbReference>
<organism evidence="3 4">
    <name type="scientific">Candidatus Kaiserbacteria bacterium CG_4_9_14_0_2_um_filter_41_32</name>
    <dbReference type="NCBI Taxonomy" id="1974601"/>
    <lineage>
        <taxon>Bacteria</taxon>
        <taxon>Candidatus Kaiseribacteriota</taxon>
    </lineage>
</organism>
<keyword evidence="1" id="KW-0812">Transmembrane</keyword>
<dbReference type="Gene3D" id="2.60.40.680">
    <property type="match status" value="1"/>
</dbReference>
<feature type="domain" description="Cohesin" evidence="2">
    <location>
        <begin position="43"/>
        <end position="153"/>
    </location>
</feature>
<comment type="caution">
    <text evidence="3">The sequence shown here is derived from an EMBL/GenBank/DDBJ whole genome shotgun (WGS) entry which is preliminary data.</text>
</comment>
<keyword evidence="1" id="KW-0472">Membrane</keyword>
<dbReference type="Proteomes" id="UP000230391">
    <property type="component" value="Unassembled WGS sequence"/>
</dbReference>
<reference evidence="4" key="1">
    <citation type="submission" date="2017-09" db="EMBL/GenBank/DDBJ databases">
        <title>Depth-based differentiation of microbial function through sediment-hosted aquifers and enrichment of novel symbionts in the deep terrestrial subsurface.</title>
        <authorList>
            <person name="Probst A.J."/>
            <person name="Ladd B."/>
            <person name="Jarett J.K."/>
            <person name="Geller-Mcgrath D.E."/>
            <person name="Sieber C.M.K."/>
            <person name="Emerson J.B."/>
            <person name="Anantharaman K."/>
            <person name="Thomas B.C."/>
            <person name="Malmstrom R."/>
            <person name="Stieglmeier M."/>
            <person name="Klingl A."/>
            <person name="Woyke T."/>
            <person name="Ryan C.M."/>
            <person name="Banfield J.F."/>
        </authorList>
    </citation>
    <scope>NUCLEOTIDE SEQUENCE [LARGE SCALE GENOMIC DNA]</scope>
</reference>
<evidence type="ECO:0000313" key="4">
    <source>
        <dbReference type="Proteomes" id="UP000230391"/>
    </source>
</evidence>
<proteinExistence type="predicted"/>
<dbReference type="SUPFAM" id="SSF49384">
    <property type="entry name" value="Carbohydrate-binding domain"/>
    <property type="match status" value="1"/>
</dbReference>
<dbReference type="InterPro" id="IPR008965">
    <property type="entry name" value="CBM2/CBM3_carb-bd_dom_sf"/>
</dbReference>
<dbReference type="EMBL" id="PFRD01000079">
    <property type="protein sequence ID" value="PJC56109.1"/>
    <property type="molecule type" value="Genomic_DNA"/>
</dbReference>
<name>A0A2M8FEP4_9BACT</name>
<sequence length="487" mass="54805">MFLYKKNSYLALRYTLLTVFLVLFWSVQTTFAAEVFLAPTTGSYNIGQTFTVVVKFSPDSTTGVDTVKVSLKFDPELFSVVSLSKNKSVLSQWTSEPTFSNLTGEITFAGKSSSPLVLQSNLLNITFKAISVGSTRVDVTTASIFSVDGNELDVYGVSGDGVYNITLLNGVVTDVPSVPLVSSKLFNNPEIWYQTTEGIFTWELPFGVDMVAIELATSSNNHPEEYEAAVYDPPITKFNITKEIIYNGISYLNIKYKNQIGWGTVLNRKIQIDTIPPEEFSIQVKDSNQKTDFPALNFSTIDTTSGIDYYDVIVANKEPVKITPNEAQFGYQLSELEDGSYTVIVVAHDKAGNRRESIITIPVTAGWIEPITTAPKMLISDFFTVFNVLFILLFLFVILQFTHLRHIRTQNHLREEKLRRETFEIQDQMEKIFSALRDEIYDQIKIITKRKRLAKNEREAVDGLNQALEVSETLLGKEINDVKSILK</sequence>
<dbReference type="CDD" id="cd08547">
    <property type="entry name" value="Type_II_cohesin"/>
    <property type="match status" value="1"/>
</dbReference>
<dbReference type="InterPro" id="IPR002102">
    <property type="entry name" value="Cohesin_dom"/>
</dbReference>
<keyword evidence="1" id="KW-1133">Transmembrane helix</keyword>
<feature type="transmembrane region" description="Helical" evidence="1">
    <location>
        <begin position="382"/>
        <end position="404"/>
    </location>
</feature>
<evidence type="ECO:0000313" key="3">
    <source>
        <dbReference type="EMBL" id="PJC56109.1"/>
    </source>
</evidence>
<dbReference type="GO" id="GO:0000272">
    <property type="term" value="P:polysaccharide catabolic process"/>
    <property type="evidence" value="ECO:0007669"/>
    <property type="project" value="InterPro"/>
</dbReference>
<gene>
    <name evidence="3" type="ORF">CO026_02110</name>
</gene>